<dbReference type="AlphaFoldDB" id="A0A9N9FWI4"/>
<keyword evidence="3" id="KW-1185">Reference proteome</keyword>
<dbReference type="Proteomes" id="UP000789342">
    <property type="component" value="Unassembled WGS sequence"/>
</dbReference>
<proteinExistence type="predicted"/>
<name>A0A9N9FWI4_9GLOM</name>
<reference evidence="2" key="1">
    <citation type="submission" date="2021-06" db="EMBL/GenBank/DDBJ databases">
        <authorList>
            <person name="Kallberg Y."/>
            <person name="Tangrot J."/>
            <person name="Rosling A."/>
        </authorList>
    </citation>
    <scope>NUCLEOTIDE SEQUENCE</scope>
    <source>
        <strain evidence="2">CL551</strain>
    </source>
</reference>
<evidence type="ECO:0000256" key="1">
    <source>
        <dbReference type="SAM" id="MobiDB-lite"/>
    </source>
</evidence>
<evidence type="ECO:0000313" key="2">
    <source>
        <dbReference type="EMBL" id="CAG8567614.1"/>
    </source>
</evidence>
<feature type="region of interest" description="Disordered" evidence="1">
    <location>
        <begin position="17"/>
        <end position="42"/>
    </location>
</feature>
<evidence type="ECO:0000313" key="3">
    <source>
        <dbReference type="Proteomes" id="UP000789342"/>
    </source>
</evidence>
<sequence length="302" mass="34572">MVRARVSTGTAVARVGKKTTAVDSKKSRMPSTTNALASKSRGRRFNTEGVVSSIGKRKKQDALNEAEYVPSDEEQDDFDSVSNAATVDARSAASQDMTELLGLLQSTFINHHIVHGAILTSHMDKSSKFFVDKKNKSNSRFNKFEQEQEARIQETRDMIYGDSGIVSSWEIEMENIIINLKRKADEKIEREDEFIKKLKLGFEKYQSSATKTLDDLTKFYARTQRARREFDNEIKQLYIVDETELNEALENFMKSQRHARRSLLSTNKVDEISLRSREVPVSNLYFKKEIHDVMELKKQLAG</sequence>
<organism evidence="2 3">
    <name type="scientific">Acaulospora morrowiae</name>
    <dbReference type="NCBI Taxonomy" id="94023"/>
    <lineage>
        <taxon>Eukaryota</taxon>
        <taxon>Fungi</taxon>
        <taxon>Fungi incertae sedis</taxon>
        <taxon>Mucoromycota</taxon>
        <taxon>Glomeromycotina</taxon>
        <taxon>Glomeromycetes</taxon>
        <taxon>Diversisporales</taxon>
        <taxon>Acaulosporaceae</taxon>
        <taxon>Acaulospora</taxon>
    </lineage>
</organism>
<protein>
    <submittedName>
        <fullName evidence="2">9089_t:CDS:1</fullName>
    </submittedName>
</protein>
<accession>A0A9N9FWI4</accession>
<dbReference type="EMBL" id="CAJVPV010004146">
    <property type="protein sequence ID" value="CAG8567614.1"/>
    <property type="molecule type" value="Genomic_DNA"/>
</dbReference>
<dbReference type="OrthoDB" id="2404745at2759"/>
<comment type="caution">
    <text evidence="2">The sequence shown here is derived from an EMBL/GenBank/DDBJ whole genome shotgun (WGS) entry which is preliminary data.</text>
</comment>
<gene>
    <name evidence="2" type="ORF">AMORRO_LOCUS6314</name>
</gene>